<feature type="transmembrane region" description="Helical" evidence="1">
    <location>
        <begin position="30"/>
        <end position="53"/>
    </location>
</feature>
<evidence type="ECO:0000256" key="1">
    <source>
        <dbReference type="SAM" id="Phobius"/>
    </source>
</evidence>
<dbReference type="AlphaFoldDB" id="A0A513X0D3"/>
<organism evidence="2">
    <name type="scientific">Microcondylaea bonellii</name>
    <dbReference type="NCBI Taxonomy" id="1678567"/>
    <lineage>
        <taxon>Eukaryota</taxon>
        <taxon>Metazoa</taxon>
        <taxon>Spiralia</taxon>
        <taxon>Lophotrochozoa</taxon>
        <taxon>Mollusca</taxon>
        <taxon>Bivalvia</taxon>
        <taxon>Autobranchia</taxon>
        <taxon>Heteroconchia</taxon>
        <taxon>Palaeoheterodonta</taxon>
        <taxon>Unionida</taxon>
        <taxon>Unionoidea</taxon>
        <taxon>Unionidae</taxon>
        <taxon>Gonideinae</taxon>
        <taxon>Microcondylaea</taxon>
    </lineage>
</organism>
<gene>
    <name evidence="2" type="primary">nad4l</name>
</gene>
<geneLocation type="mitochondrion" evidence="2"/>
<feature type="transmembrane region" description="Helical" evidence="1">
    <location>
        <begin position="59"/>
        <end position="79"/>
    </location>
</feature>
<keyword evidence="1" id="KW-0472">Membrane</keyword>
<sequence>MSYYGGAMVYSVMVVLAIFCIMLQRHSLLGILLGFEVFSLVLFYIFVGVFGAMQKSVGLSLVFLCLEVCVMSVCLGLMVKLVGVSGSDYVGACSLSDNF</sequence>
<keyword evidence="1" id="KW-1133">Transmembrane helix</keyword>
<accession>A0A513X0D3</accession>
<evidence type="ECO:0000313" key="2">
    <source>
        <dbReference type="EMBL" id="QDH07391.1"/>
    </source>
</evidence>
<keyword evidence="2" id="KW-0496">Mitochondrion</keyword>
<keyword evidence="1" id="KW-0812">Transmembrane</keyword>
<feature type="transmembrane region" description="Helical" evidence="1">
    <location>
        <begin position="6"/>
        <end position="23"/>
    </location>
</feature>
<reference evidence="2" key="1">
    <citation type="journal article" date="2019" name="Heredity">
        <title>Mesozoic mitogenome rearrangements and freshwater mussel (Bivalvia: Unionoidea) macroevolution.</title>
        <authorList>
            <person name="Froufe E."/>
            <person name="Bolotov I."/>
            <person name="Aldridge D.C."/>
            <person name="Bogan A.E."/>
            <person name="Breton S."/>
            <person name="Gan H.M."/>
            <person name="Kovitvadhi U."/>
            <person name="Kovitvadhi S."/>
            <person name="Riccardi N."/>
            <person name="Secci-Petretto G."/>
            <person name="Sousa R."/>
            <person name="Teixeira A."/>
            <person name="Varandas S."/>
            <person name="Zanatta D."/>
            <person name="Zieritz A."/>
            <person name="Fonseca M.M."/>
            <person name="Lopes-Lima M."/>
        </authorList>
    </citation>
    <scope>NUCLEOTIDE SEQUENCE</scope>
    <source>
        <tissue evidence="2">Gonad tissue</tissue>
    </source>
</reference>
<protein>
    <submittedName>
        <fullName evidence="2">NADH dehydrogenase subunit 4L</fullName>
    </submittedName>
</protein>
<name>A0A513X0D3_9BIVA</name>
<proteinExistence type="predicted"/>
<dbReference type="EMBL" id="MK994773">
    <property type="protein sequence ID" value="QDH07391.1"/>
    <property type="molecule type" value="Genomic_DNA"/>
</dbReference>
<dbReference type="Gene3D" id="1.10.287.3510">
    <property type="match status" value="1"/>
</dbReference>